<evidence type="ECO:0000313" key="2">
    <source>
        <dbReference type="Proteomes" id="UP000008776"/>
    </source>
</evidence>
<keyword evidence="2" id="KW-1185">Reference proteome</keyword>
<organism evidence="1 2">
    <name type="scientific">Neodiprion lecontei nucleopolyhedrovirus (strain Canada)</name>
    <name type="common">NeleNPV</name>
    <dbReference type="NCBI Taxonomy" id="654906"/>
    <lineage>
        <taxon>Viruses</taxon>
        <taxon>Viruses incertae sedis</taxon>
        <taxon>Naldaviricetes</taxon>
        <taxon>Lefavirales</taxon>
        <taxon>Baculoviridae</taxon>
        <taxon>Gammabaculovirus</taxon>
        <taxon>Gammabaculovirus nelecontei</taxon>
    </lineage>
</organism>
<accession>Q6JPC9</accession>
<dbReference type="EMBL" id="AY349019">
    <property type="protein sequence ID" value="AAQ99082.1"/>
    <property type="molecule type" value="Genomic_DNA"/>
</dbReference>
<protein>
    <submittedName>
        <fullName evidence="1">Uncharacterized protein</fullName>
    </submittedName>
</protein>
<proteinExistence type="predicted"/>
<reference evidence="1 2" key="1">
    <citation type="journal article" date="2004" name="J. Virol.">
        <title>Sequence and organization of the Neodiprion lecontei nucleopolyhedrovirus genome.</title>
        <authorList>
            <person name="Lauzon H.A.M."/>
            <person name="Lucarotti C.J."/>
            <person name="Krell P.J."/>
            <person name="Feng Q."/>
            <person name="Retnakaran A."/>
            <person name="Arif B.M."/>
        </authorList>
    </citation>
    <scope>NUCLEOTIDE SEQUENCE [LARGE SCALE GENOMIC DNA]</scope>
    <source>
        <strain evidence="2">Canada</strain>
    </source>
</reference>
<name>Q6JPC9_NPVNC</name>
<dbReference type="RefSeq" id="YP_025239.1">
    <property type="nucleotide sequence ID" value="NC_005906.1"/>
</dbReference>
<organismHost>
    <name type="scientific">Neodiprion lecontei</name>
    <name type="common">Redheaded pine sawfly</name>
    <dbReference type="NCBI Taxonomy" id="441921"/>
</organismHost>
<dbReference type="GeneID" id="2943349"/>
<dbReference type="Proteomes" id="UP000008776">
    <property type="component" value="Segment"/>
</dbReference>
<sequence>MDDDFIDNFDKTDFKTNKRKSSTCDAAMVEKKKKCAYFAINKWLPWHREPDIYYVGVVKDNNFAQIQTMCTDIEVYNQIVIGKLYMMEIEKKMSNDNVPFVKILRVTLVEQATKYDIIADKIVLPAHETKMRTVLAEIVSNECYVINKPECTLFEIALDVCVEIKNTVNKCRLYIENLTSDNLKNYANEKSIKQFFENIRNSRYMLLKNIIINKTSVVENKFLYKIILQTNSTKLIFYKNESILDSVSLRQQADVLKTTQQILNLNTAYDVKVFESNFMPIFMDMCMILTLSNNNTTSIHIGKYCNILQLQKEITACFDKNIRYICDVIDYKYVLRGINCIDDENFYTNFTLY</sequence>
<evidence type="ECO:0000313" key="1">
    <source>
        <dbReference type="EMBL" id="AAQ99082.1"/>
    </source>
</evidence>
<dbReference type="KEGG" id="vg:2943349"/>